<comment type="caution">
    <text evidence="5">The sequence shown here is derived from an EMBL/GenBank/DDBJ whole genome shotgun (WGS) entry which is preliminary data.</text>
</comment>
<dbReference type="InterPro" id="IPR036249">
    <property type="entry name" value="Thioredoxin-like_sf"/>
</dbReference>
<dbReference type="InterPro" id="IPR013766">
    <property type="entry name" value="Thioredoxin_domain"/>
</dbReference>
<dbReference type="Pfam" id="PF00085">
    <property type="entry name" value="Thioredoxin"/>
    <property type="match status" value="1"/>
</dbReference>
<dbReference type="PANTHER" id="PTHR44303">
    <property type="entry name" value="DNAJ HOMOLOG SUBFAMILY C MEMBER 16"/>
    <property type="match status" value="1"/>
</dbReference>
<gene>
    <name evidence="5" type="ORF">QE152_g8353</name>
</gene>
<dbReference type="Gene3D" id="1.10.287.110">
    <property type="entry name" value="DnaJ domain"/>
    <property type="match status" value="1"/>
</dbReference>
<evidence type="ECO:0000259" key="3">
    <source>
        <dbReference type="PROSITE" id="PS50076"/>
    </source>
</evidence>
<feature type="domain" description="Thioredoxin" evidence="4">
    <location>
        <begin position="101"/>
        <end position="240"/>
    </location>
</feature>
<evidence type="ECO:0000256" key="2">
    <source>
        <dbReference type="SAM" id="SignalP"/>
    </source>
</evidence>
<name>A0AAW1M9Q4_POPJA</name>
<evidence type="ECO:0000259" key="4">
    <source>
        <dbReference type="PROSITE" id="PS51352"/>
    </source>
</evidence>
<dbReference type="CDD" id="cd06257">
    <property type="entry name" value="DnaJ"/>
    <property type="match status" value="1"/>
</dbReference>
<evidence type="ECO:0000313" key="6">
    <source>
        <dbReference type="Proteomes" id="UP001458880"/>
    </source>
</evidence>
<keyword evidence="6" id="KW-1185">Reference proteome</keyword>
<dbReference type="PANTHER" id="PTHR44303:SF2">
    <property type="entry name" value="DNAJ HOMOLOG SUBFAMILY C MEMBER 16"/>
    <property type="match status" value="1"/>
</dbReference>
<dbReference type="InterPro" id="IPR001623">
    <property type="entry name" value="DnaJ_domain"/>
</dbReference>
<feature type="signal peptide" evidence="2">
    <location>
        <begin position="1"/>
        <end position="23"/>
    </location>
</feature>
<dbReference type="SUPFAM" id="SSF52833">
    <property type="entry name" value="Thioredoxin-like"/>
    <property type="match status" value="1"/>
</dbReference>
<dbReference type="Pfam" id="PF00226">
    <property type="entry name" value="DnaJ"/>
    <property type="match status" value="1"/>
</dbReference>
<keyword evidence="1" id="KW-0812">Transmembrane</keyword>
<dbReference type="PROSITE" id="PS51352">
    <property type="entry name" value="THIOREDOXIN_2"/>
    <property type="match status" value="1"/>
</dbReference>
<dbReference type="PRINTS" id="PR00625">
    <property type="entry name" value="JDOMAIN"/>
</dbReference>
<dbReference type="SMART" id="SM00271">
    <property type="entry name" value="DnaJ"/>
    <property type="match status" value="1"/>
</dbReference>
<feature type="transmembrane region" description="Helical" evidence="1">
    <location>
        <begin position="525"/>
        <end position="549"/>
    </location>
</feature>
<keyword evidence="1" id="KW-0472">Membrane</keyword>
<accession>A0AAW1M9Q4</accession>
<reference evidence="5 6" key="1">
    <citation type="journal article" date="2024" name="BMC Genomics">
        <title>De novo assembly and annotation of Popillia japonica's genome with initial clues to its potential as an invasive pest.</title>
        <authorList>
            <person name="Cucini C."/>
            <person name="Boschi S."/>
            <person name="Funari R."/>
            <person name="Cardaioli E."/>
            <person name="Iannotti N."/>
            <person name="Marturano G."/>
            <person name="Paoli F."/>
            <person name="Bruttini M."/>
            <person name="Carapelli A."/>
            <person name="Frati F."/>
            <person name="Nardi F."/>
        </authorList>
    </citation>
    <scope>NUCLEOTIDE SEQUENCE [LARGE SCALE GENOMIC DNA]</scope>
    <source>
        <strain evidence="5">DMR45628</strain>
    </source>
</reference>
<feature type="domain" description="J" evidence="3">
    <location>
        <begin position="27"/>
        <end position="91"/>
    </location>
</feature>
<dbReference type="PROSITE" id="PS50076">
    <property type="entry name" value="DNAJ_2"/>
    <property type="match status" value="1"/>
</dbReference>
<evidence type="ECO:0000256" key="1">
    <source>
        <dbReference type="SAM" id="Phobius"/>
    </source>
</evidence>
<dbReference type="AlphaFoldDB" id="A0AAW1M9Q4"/>
<protein>
    <submittedName>
        <fullName evidence="5">Thioredoxin</fullName>
    </submittedName>
</protein>
<sequence length="776" mass="90846">MKWKSQFWLAFIVIFCTALEVLAELGDPYKILGLKRSASQVEIRKAYKRLVKEWHPDKTKDPTAESRFVEIKQAYELLSDPDRRFKYDQKGITEDDFYLKQEYARYQPPHAFEDIFGYTHFNFQENDITFFHRLAITTRQFDKIIVPKSTRVPHFIFFYTDWCFPCLQAAPYMRKLADYVEPFGVNFVTVHNSNEPNLGRRLNIHTLPCLVLLLDGNVYVYKETITSLQKIIEFLRKKLPYRLVSNVDEYELDEFLNGWEDNRVRALIFEPRSVIRLRYLITAYHFRDRVAFGFVQSEVIRSKYQIASDMDTVLLFNENTTRPIASVTMKDIPSTTLQHIISSNQYLALPRLSSQGILDSLCPCEWNKPRKRLCVVLVTSTSSNHNPHREAFRMYAQSAPYSIDKVRFAYIYHDKQVEFVNSLIPEGQSVEPLLRIVIIWRRDTSHIKYEWVEDKWQLEEMNINDTTQKLENTISRLLRSSEALTYEAFVKDLFDEHAKGIIGRMFTKAVTLLNGLYDGMSKDQILPALSILGTIVFIIAVGYLMAYLVRLEEESIKKQQKGKNGNNNNNPTSADVYQPELKIHELRAEKYHGLVRLLKPGCRTILLVLDMQSRQQLIPPFHKACWPYRKNKTLMFAYMYVERGLSWYKELLELSLPDPNQKLNINPRNCVGTVLSLNGHRKYFCMFHAKHREQTKNGVRSFSFLEKKSKQGKVRSETKDCEAAAFIGFDSSSSESDQEVLLEGDLLDGLPNWLDRLFEGTTHRFHINYWPDFPNK</sequence>
<feature type="chain" id="PRO_5043329383" evidence="2">
    <location>
        <begin position="24"/>
        <end position="776"/>
    </location>
</feature>
<dbReference type="SUPFAM" id="SSF46565">
    <property type="entry name" value="Chaperone J-domain"/>
    <property type="match status" value="1"/>
</dbReference>
<dbReference type="EMBL" id="JASPKY010000066">
    <property type="protein sequence ID" value="KAK9743767.1"/>
    <property type="molecule type" value="Genomic_DNA"/>
</dbReference>
<proteinExistence type="predicted"/>
<dbReference type="InterPro" id="IPR052448">
    <property type="entry name" value="DnaJ_C16_autophagy_reg"/>
</dbReference>
<dbReference type="Gene3D" id="3.40.30.10">
    <property type="entry name" value="Glutaredoxin"/>
    <property type="match status" value="1"/>
</dbReference>
<keyword evidence="1" id="KW-1133">Transmembrane helix</keyword>
<keyword evidence="2" id="KW-0732">Signal</keyword>
<organism evidence="5 6">
    <name type="scientific">Popillia japonica</name>
    <name type="common">Japanese beetle</name>
    <dbReference type="NCBI Taxonomy" id="7064"/>
    <lineage>
        <taxon>Eukaryota</taxon>
        <taxon>Metazoa</taxon>
        <taxon>Ecdysozoa</taxon>
        <taxon>Arthropoda</taxon>
        <taxon>Hexapoda</taxon>
        <taxon>Insecta</taxon>
        <taxon>Pterygota</taxon>
        <taxon>Neoptera</taxon>
        <taxon>Endopterygota</taxon>
        <taxon>Coleoptera</taxon>
        <taxon>Polyphaga</taxon>
        <taxon>Scarabaeiformia</taxon>
        <taxon>Scarabaeidae</taxon>
        <taxon>Rutelinae</taxon>
        <taxon>Popillia</taxon>
    </lineage>
</organism>
<evidence type="ECO:0000313" key="5">
    <source>
        <dbReference type="EMBL" id="KAK9743767.1"/>
    </source>
</evidence>
<dbReference type="Proteomes" id="UP001458880">
    <property type="component" value="Unassembled WGS sequence"/>
</dbReference>
<dbReference type="InterPro" id="IPR036869">
    <property type="entry name" value="J_dom_sf"/>
</dbReference>